<evidence type="ECO:0000256" key="1">
    <source>
        <dbReference type="SAM" id="MobiDB-lite"/>
    </source>
</evidence>
<comment type="caution">
    <text evidence="2">The sequence shown here is derived from an EMBL/GenBank/DDBJ whole genome shotgun (WGS) entry which is preliminary data.</text>
</comment>
<feature type="compositionally biased region" description="Low complexity" evidence="1">
    <location>
        <begin position="98"/>
        <end position="111"/>
    </location>
</feature>
<proteinExistence type="predicted"/>
<gene>
    <name evidence="2" type="ORF">PR048_002871</name>
</gene>
<feature type="region of interest" description="Disordered" evidence="1">
    <location>
        <begin position="89"/>
        <end position="122"/>
    </location>
</feature>
<organism evidence="2 3">
    <name type="scientific">Dryococelus australis</name>
    <dbReference type="NCBI Taxonomy" id="614101"/>
    <lineage>
        <taxon>Eukaryota</taxon>
        <taxon>Metazoa</taxon>
        <taxon>Ecdysozoa</taxon>
        <taxon>Arthropoda</taxon>
        <taxon>Hexapoda</taxon>
        <taxon>Insecta</taxon>
        <taxon>Pterygota</taxon>
        <taxon>Neoptera</taxon>
        <taxon>Polyneoptera</taxon>
        <taxon>Phasmatodea</taxon>
        <taxon>Verophasmatodea</taxon>
        <taxon>Anareolatae</taxon>
        <taxon>Phasmatidae</taxon>
        <taxon>Eurycanthinae</taxon>
        <taxon>Dryococelus</taxon>
    </lineage>
</organism>
<dbReference type="EMBL" id="JARBHB010000001">
    <property type="protein sequence ID" value="KAJ8897524.1"/>
    <property type="molecule type" value="Genomic_DNA"/>
</dbReference>
<name>A0ABQ9ILK8_9NEOP</name>
<evidence type="ECO:0000313" key="3">
    <source>
        <dbReference type="Proteomes" id="UP001159363"/>
    </source>
</evidence>
<accession>A0ABQ9ILK8</accession>
<keyword evidence="3" id="KW-1185">Reference proteome</keyword>
<reference evidence="2 3" key="1">
    <citation type="submission" date="2023-02" db="EMBL/GenBank/DDBJ databases">
        <title>LHISI_Scaffold_Assembly.</title>
        <authorList>
            <person name="Stuart O.P."/>
            <person name="Cleave R."/>
            <person name="Magrath M.J.L."/>
            <person name="Mikheyev A.S."/>
        </authorList>
    </citation>
    <scope>NUCLEOTIDE SEQUENCE [LARGE SCALE GENOMIC DNA]</scope>
    <source>
        <strain evidence="2">Daus_M_001</strain>
        <tissue evidence="2">Leg muscle</tissue>
    </source>
</reference>
<sequence>MNKVMRPISMLILHKVEEYTTPCKIFQNISVTAGFLMDICTWESCRTMPLVDGFSQRSPVSPPLHSSAAPFPPLFSHIGSEDLVKRRPNLSTFSTPRSNATAAAASSSGSSDNYTSPGPIAAPVATASTNSIESNTTTHDDATSAPTTAAPTTCYVMGRYSSL</sequence>
<protein>
    <submittedName>
        <fullName evidence="2">Uncharacterized protein</fullName>
    </submittedName>
</protein>
<dbReference type="Proteomes" id="UP001159363">
    <property type="component" value="Chromosome 1"/>
</dbReference>
<evidence type="ECO:0000313" key="2">
    <source>
        <dbReference type="EMBL" id="KAJ8897524.1"/>
    </source>
</evidence>